<dbReference type="CDD" id="cd06222">
    <property type="entry name" value="RNase_H_like"/>
    <property type="match status" value="1"/>
</dbReference>
<dbReference type="InterPro" id="IPR036397">
    <property type="entry name" value="RNaseH_sf"/>
</dbReference>
<name>A0A397YD08_BRACM</name>
<feature type="non-terminal residue" evidence="2">
    <location>
        <position position="1"/>
    </location>
</feature>
<dbReference type="GO" id="GO:0004523">
    <property type="term" value="F:RNA-DNA hybrid ribonuclease activity"/>
    <property type="evidence" value="ECO:0007669"/>
    <property type="project" value="InterPro"/>
</dbReference>
<gene>
    <name evidence="2" type="ORF">BRARA_I05054</name>
</gene>
<dbReference type="EMBL" id="CM010636">
    <property type="protein sequence ID" value="RID48546.1"/>
    <property type="molecule type" value="Genomic_DNA"/>
</dbReference>
<dbReference type="PANTHER" id="PTHR47074:SF78">
    <property type="entry name" value="GB|AAF30348.1-RELATED"/>
    <property type="match status" value="1"/>
</dbReference>
<reference evidence="2 3" key="1">
    <citation type="submission" date="2018-06" db="EMBL/GenBank/DDBJ databases">
        <title>WGS assembly of Brassica rapa FPsc.</title>
        <authorList>
            <person name="Bowman J."/>
            <person name="Kohchi T."/>
            <person name="Yamato K."/>
            <person name="Jenkins J."/>
            <person name="Shu S."/>
            <person name="Ishizaki K."/>
            <person name="Yamaoka S."/>
            <person name="Nishihama R."/>
            <person name="Nakamura Y."/>
            <person name="Berger F."/>
            <person name="Adam C."/>
            <person name="Aki S."/>
            <person name="Althoff F."/>
            <person name="Araki T."/>
            <person name="Arteaga-Vazquez M."/>
            <person name="Balasubrmanian S."/>
            <person name="Bauer D."/>
            <person name="Boehm C."/>
            <person name="Briginshaw L."/>
            <person name="Caballero-Perez J."/>
            <person name="Catarino B."/>
            <person name="Chen F."/>
            <person name="Chiyoda S."/>
            <person name="Chovatia M."/>
            <person name="Davies K."/>
            <person name="Delmans M."/>
            <person name="Demura T."/>
            <person name="Dierschke T."/>
            <person name="Dolan L."/>
            <person name="Dorantes-Acosta A."/>
            <person name="Eklund D."/>
            <person name="Florent S."/>
            <person name="Flores-Sandoval E."/>
            <person name="Fujiyama A."/>
            <person name="Fukuzawa H."/>
            <person name="Galik B."/>
            <person name="Grimanelli D."/>
            <person name="Grimwood J."/>
            <person name="Grossniklaus U."/>
            <person name="Hamada T."/>
            <person name="Haseloff J."/>
            <person name="Hetherington A."/>
            <person name="Higo A."/>
            <person name="Hirakawa Y."/>
            <person name="Hundley H."/>
            <person name="Ikeda Y."/>
            <person name="Inoue K."/>
            <person name="Inoue S."/>
            <person name="Ishida S."/>
            <person name="Jia Q."/>
            <person name="Kakita M."/>
            <person name="Kanazawa T."/>
            <person name="Kawai Y."/>
            <person name="Kawashima T."/>
            <person name="Kennedy M."/>
            <person name="Kinose K."/>
            <person name="Kinoshita T."/>
            <person name="Kohara Y."/>
            <person name="Koide E."/>
            <person name="Komatsu K."/>
            <person name="Kopischke S."/>
            <person name="Kubo M."/>
            <person name="Kyozuka J."/>
            <person name="Lagercrantz U."/>
            <person name="Lin S."/>
            <person name="Lindquist E."/>
            <person name="Lipzen A."/>
            <person name="Lu C."/>
            <person name="Luna E."/>
            <person name="Martienssen R."/>
            <person name="Minamino N."/>
            <person name="Mizutani M."/>
            <person name="Mizutani M."/>
            <person name="Mochizuki N."/>
            <person name="Monte I."/>
            <person name="Mosher R."/>
            <person name="Nagasaki H."/>
            <person name="Nakagami H."/>
            <person name="Naramoto S."/>
            <person name="Nishitani K."/>
            <person name="Ohtani M."/>
            <person name="Okamoto T."/>
            <person name="Okumura M."/>
            <person name="Phillips J."/>
            <person name="Pollak B."/>
            <person name="Reinders A."/>
            <person name="Roevekamp M."/>
            <person name="Sano R."/>
            <person name="Sawa S."/>
            <person name="Schmid M."/>
            <person name="Shirakawa M."/>
            <person name="Solano R."/>
            <person name="Spunde A."/>
            <person name="Suetsugu N."/>
            <person name="Sugano S."/>
            <person name="Sugiyama A."/>
            <person name="Sun R."/>
            <person name="Suzuki Y."/>
            <person name="Takenaka M."/>
            <person name="Takezawa D."/>
            <person name="Tomogane H."/>
            <person name="Tsuzuki M."/>
            <person name="Ueda T."/>
            <person name="Umeda M."/>
            <person name="Ward J."/>
            <person name="Watanabe Y."/>
            <person name="Yazaki K."/>
            <person name="Yokoyama R."/>
            <person name="Yoshitake Y."/>
            <person name="Yotsui I."/>
            <person name="Zachgo S."/>
            <person name="Schmutz J."/>
        </authorList>
    </citation>
    <scope>NUCLEOTIDE SEQUENCE [LARGE SCALE GENOMIC DNA]</scope>
    <source>
        <strain evidence="3">cv. B-3</strain>
    </source>
</reference>
<dbReference type="AlphaFoldDB" id="A0A397YD08"/>
<organism evidence="2 3">
    <name type="scientific">Brassica campestris</name>
    <name type="common">Field mustard</name>
    <dbReference type="NCBI Taxonomy" id="3711"/>
    <lineage>
        <taxon>Eukaryota</taxon>
        <taxon>Viridiplantae</taxon>
        <taxon>Streptophyta</taxon>
        <taxon>Embryophyta</taxon>
        <taxon>Tracheophyta</taxon>
        <taxon>Spermatophyta</taxon>
        <taxon>Magnoliopsida</taxon>
        <taxon>eudicotyledons</taxon>
        <taxon>Gunneridae</taxon>
        <taxon>Pentapetalae</taxon>
        <taxon>rosids</taxon>
        <taxon>malvids</taxon>
        <taxon>Brassicales</taxon>
        <taxon>Brassicaceae</taxon>
        <taxon>Brassiceae</taxon>
        <taxon>Brassica</taxon>
    </lineage>
</organism>
<evidence type="ECO:0000313" key="3">
    <source>
        <dbReference type="Proteomes" id="UP000264353"/>
    </source>
</evidence>
<dbReference type="GO" id="GO:0003676">
    <property type="term" value="F:nucleic acid binding"/>
    <property type="evidence" value="ECO:0007669"/>
    <property type="project" value="InterPro"/>
</dbReference>
<proteinExistence type="predicted"/>
<dbReference type="InterPro" id="IPR044730">
    <property type="entry name" value="RNase_H-like_dom_plant"/>
</dbReference>
<feature type="domain" description="RNase H type-1" evidence="1">
    <location>
        <begin position="2"/>
        <end position="106"/>
    </location>
</feature>
<protein>
    <recommendedName>
        <fullName evidence="1">RNase H type-1 domain-containing protein</fullName>
    </recommendedName>
</protein>
<dbReference type="InterPro" id="IPR012337">
    <property type="entry name" value="RNaseH-like_sf"/>
</dbReference>
<dbReference type="Gene3D" id="3.30.420.10">
    <property type="entry name" value="Ribonuclease H-like superfamily/Ribonuclease H"/>
    <property type="match status" value="1"/>
</dbReference>
<evidence type="ECO:0000259" key="1">
    <source>
        <dbReference type="Pfam" id="PF13456"/>
    </source>
</evidence>
<dbReference type="Proteomes" id="UP000264353">
    <property type="component" value="Chromosome A9"/>
</dbReference>
<dbReference type="SUPFAM" id="SSF53098">
    <property type="entry name" value="Ribonuclease H-like"/>
    <property type="match status" value="1"/>
</dbReference>
<sequence>GGWVVRDSNGIFVTTGHAEGKIVYSALEAEFQALLMAIQFCWCQGYTRVIFEGDNKKMIDILKSKALQFGLYNWVREIRWWINKLGEVDLMWTRRQNNMMADGLAKAYLPANIYFQSYYYIPKFVTNHLHKDYVSSNLY</sequence>
<dbReference type="PANTHER" id="PTHR47074">
    <property type="entry name" value="BNAC02G40300D PROTEIN"/>
    <property type="match status" value="1"/>
</dbReference>
<accession>A0A397YD08</accession>
<dbReference type="InterPro" id="IPR052929">
    <property type="entry name" value="RNase_H-like_EbsB-rel"/>
</dbReference>
<dbReference type="InterPro" id="IPR002156">
    <property type="entry name" value="RNaseH_domain"/>
</dbReference>
<dbReference type="Pfam" id="PF13456">
    <property type="entry name" value="RVT_3"/>
    <property type="match status" value="1"/>
</dbReference>
<evidence type="ECO:0000313" key="2">
    <source>
        <dbReference type="EMBL" id="RID48546.1"/>
    </source>
</evidence>